<feature type="domain" description="ABC3 transporter permease C-terminal" evidence="8">
    <location>
        <begin position="306"/>
        <end position="415"/>
    </location>
</feature>
<keyword evidence="5 7" id="KW-0472">Membrane</keyword>
<comment type="caution">
    <text evidence="10">The sequence shown here is derived from an EMBL/GenBank/DDBJ whole genome shotgun (WGS) entry which is preliminary data.</text>
</comment>
<dbReference type="EMBL" id="RBWV01000012">
    <property type="protein sequence ID" value="RKS73830.1"/>
    <property type="molecule type" value="Genomic_DNA"/>
</dbReference>
<dbReference type="Proteomes" id="UP000281955">
    <property type="component" value="Unassembled WGS sequence"/>
</dbReference>
<dbReference type="RefSeq" id="WP_183061937.1">
    <property type="nucleotide sequence ID" value="NZ_RBWV01000012.1"/>
</dbReference>
<dbReference type="PANTHER" id="PTHR30572">
    <property type="entry name" value="MEMBRANE COMPONENT OF TRANSPORTER-RELATED"/>
    <property type="match status" value="1"/>
</dbReference>
<keyword evidence="3 7" id="KW-0812">Transmembrane</keyword>
<dbReference type="GO" id="GO:0005886">
    <property type="term" value="C:plasma membrane"/>
    <property type="evidence" value="ECO:0007669"/>
    <property type="project" value="UniProtKB-SubCell"/>
</dbReference>
<feature type="transmembrane region" description="Helical" evidence="7">
    <location>
        <begin position="300"/>
        <end position="327"/>
    </location>
</feature>
<feature type="transmembrane region" description="Helical" evidence="7">
    <location>
        <begin position="347"/>
        <end position="373"/>
    </location>
</feature>
<dbReference type="PANTHER" id="PTHR30572:SF4">
    <property type="entry name" value="ABC TRANSPORTER PERMEASE YTRF"/>
    <property type="match status" value="1"/>
</dbReference>
<dbReference type="GO" id="GO:0022857">
    <property type="term" value="F:transmembrane transporter activity"/>
    <property type="evidence" value="ECO:0007669"/>
    <property type="project" value="TreeGrafter"/>
</dbReference>
<gene>
    <name evidence="10" type="ORF">CLV35_2323</name>
</gene>
<accession>A0A420XNQ0</accession>
<evidence type="ECO:0000259" key="9">
    <source>
        <dbReference type="Pfam" id="PF12704"/>
    </source>
</evidence>
<evidence type="ECO:0000256" key="5">
    <source>
        <dbReference type="ARBA" id="ARBA00023136"/>
    </source>
</evidence>
<keyword evidence="2" id="KW-1003">Cell membrane</keyword>
<evidence type="ECO:0000313" key="11">
    <source>
        <dbReference type="Proteomes" id="UP000281955"/>
    </source>
</evidence>
<protein>
    <submittedName>
        <fullName evidence="10">Putative ABC transport system permease protein</fullName>
    </submittedName>
</protein>
<reference evidence="10 11" key="1">
    <citation type="submission" date="2018-10" db="EMBL/GenBank/DDBJ databases">
        <title>Genomic Encyclopedia of Archaeal and Bacterial Type Strains, Phase II (KMG-II): from individual species to whole genera.</title>
        <authorList>
            <person name="Goeker M."/>
        </authorList>
    </citation>
    <scope>NUCLEOTIDE SEQUENCE [LARGE SCALE GENOMIC DNA]</scope>
    <source>
        <strain evidence="10 11">RP-AC37</strain>
    </source>
</reference>
<evidence type="ECO:0000256" key="1">
    <source>
        <dbReference type="ARBA" id="ARBA00004651"/>
    </source>
</evidence>
<evidence type="ECO:0000259" key="8">
    <source>
        <dbReference type="Pfam" id="PF02687"/>
    </source>
</evidence>
<dbReference type="InterPro" id="IPR003838">
    <property type="entry name" value="ABC3_permease_C"/>
</dbReference>
<evidence type="ECO:0000256" key="6">
    <source>
        <dbReference type="ARBA" id="ARBA00038076"/>
    </source>
</evidence>
<dbReference type="InParanoid" id="A0A420XNQ0"/>
<dbReference type="FunCoup" id="A0A420XNQ0">
    <property type="interactions" value="1"/>
</dbReference>
<comment type="subcellular location">
    <subcellularLocation>
        <location evidence="1">Cell membrane</location>
        <topology evidence="1">Multi-pass membrane protein</topology>
    </subcellularLocation>
</comment>
<feature type="transmembrane region" description="Helical" evidence="7">
    <location>
        <begin position="385"/>
        <end position="407"/>
    </location>
</feature>
<keyword evidence="4 7" id="KW-1133">Transmembrane helix</keyword>
<proteinExistence type="inferred from homology"/>
<evidence type="ECO:0000256" key="4">
    <source>
        <dbReference type="ARBA" id="ARBA00022989"/>
    </source>
</evidence>
<evidence type="ECO:0000256" key="2">
    <source>
        <dbReference type="ARBA" id="ARBA00022475"/>
    </source>
</evidence>
<evidence type="ECO:0000313" key="10">
    <source>
        <dbReference type="EMBL" id="RKS73830.1"/>
    </source>
</evidence>
<organism evidence="10 11">
    <name type="scientific">Motilibacter peucedani</name>
    <dbReference type="NCBI Taxonomy" id="598650"/>
    <lineage>
        <taxon>Bacteria</taxon>
        <taxon>Bacillati</taxon>
        <taxon>Actinomycetota</taxon>
        <taxon>Actinomycetes</taxon>
        <taxon>Motilibacterales</taxon>
        <taxon>Motilibacteraceae</taxon>
        <taxon>Motilibacter</taxon>
    </lineage>
</organism>
<dbReference type="InterPro" id="IPR050250">
    <property type="entry name" value="Macrolide_Exporter_MacB"/>
</dbReference>
<comment type="similarity">
    <text evidence="6">Belongs to the ABC-4 integral membrane protein family.</text>
</comment>
<feature type="transmembrane region" description="Helical" evidence="7">
    <location>
        <begin position="21"/>
        <end position="42"/>
    </location>
</feature>
<dbReference type="Pfam" id="PF12704">
    <property type="entry name" value="MacB_PCD"/>
    <property type="match status" value="1"/>
</dbReference>
<keyword evidence="11" id="KW-1185">Reference proteome</keyword>
<sequence>MSVRQSARFAVRGVSANKLRSMLTTLGILIGVAAVIVLVAVGTGSSKSVADSISALGSNVLSVSPSQGGTGGRAGGFGGFGGFGGGTRVSTGSQTRTATLTLEDAAALTDATEAPDVLSVAPVVTASSVTATYDGATHSVSSFIGTSPSYLRNDNDSVQAGSAFSDSDFTQRRRVALLGTDVAKDLVGGTGLDAVGKTVEFDGAQWTVVGILTDKGSTGPTSLDDRVIAPLPAVQDTLSGYGSLSSISVKAASADSVDEAESEVTEILRGRHHVSSTNADFTIRSSSSILTAATSSNKTFTVLLASVAAISLLVGGIGVMNIMLVTVTERTREIGIRKATGARRGDIVGQFLIEAVLLSLFGAIAGVAVGLLGSRFTIVGVHPVVAPYSVALAFGVAVATGLVFGLYPANRAASLRPIDALRYE</sequence>
<evidence type="ECO:0000256" key="7">
    <source>
        <dbReference type="SAM" id="Phobius"/>
    </source>
</evidence>
<dbReference type="AlphaFoldDB" id="A0A420XNQ0"/>
<dbReference type="InterPro" id="IPR025857">
    <property type="entry name" value="MacB_PCD"/>
</dbReference>
<evidence type="ECO:0000256" key="3">
    <source>
        <dbReference type="ARBA" id="ARBA00022692"/>
    </source>
</evidence>
<name>A0A420XNQ0_9ACTN</name>
<feature type="domain" description="MacB-like periplasmic core" evidence="9">
    <location>
        <begin position="21"/>
        <end position="266"/>
    </location>
</feature>
<dbReference type="Pfam" id="PF02687">
    <property type="entry name" value="FtsX"/>
    <property type="match status" value="1"/>
</dbReference>